<keyword evidence="4" id="KW-0170">Cobalt</keyword>
<evidence type="ECO:0000256" key="3">
    <source>
        <dbReference type="ARBA" id="ARBA00023002"/>
    </source>
</evidence>
<keyword evidence="3 6" id="KW-0560">Oxidoreductase</keyword>
<evidence type="ECO:0000313" key="6">
    <source>
        <dbReference type="EMBL" id="EQD44985.1"/>
    </source>
</evidence>
<evidence type="ECO:0000259" key="5">
    <source>
        <dbReference type="Pfam" id="PF02867"/>
    </source>
</evidence>
<comment type="caution">
    <text evidence="6">The sequence shown here is derived from an EMBL/GenBank/DDBJ whole genome shotgun (WGS) entry which is preliminary data.</text>
</comment>
<dbReference type="AlphaFoldDB" id="T1ASH3"/>
<feature type="domain" description="Ribonucleotide reductase large subunit C-terminal" evidence="5">
    <location>
        <begin position="10"/>
        <end position="142"/>
    </location>
</feature>
<comment type="cofactor">
    <cofactor evidence="1">
        <name>adenosylcob(III)alamin</name>
        <dbReference type="ChEBI" id="CHEBI:18408"/>
    </cofactor>
</comment>
<dbReference type="SUPFAM" id="SSF51998">
    <property type="entry name" value="PFL-like glycyl radical enzymes"/>
    <property type="match status" value="1"/>
</dbReference>
<evidence type="ECO:0000256" key="1">
    <source>
        <dbReference type="ARBA" id="ARBA00001922"/>
    </source>
</evidence>
<name>T1ASH3_9ZZZZ</name>
<dbReference type="GO" id="GO:0004748">
    <property type="term" value="F:ribonucleoside-diphosphate reductase activity, thioredoxin disulfide as acceptor"/>
    <property type="evidence" value="ECO:0007669"/>
    <property type="project" value="UniProtKB-EC"/>
</dbReference>
<feature type="non-terminal residue" evidence="6">
    <location>
        <position position="192"/>
    </location>
</feature>
<proteinExistence type="predicted"/>
<dbReference type="Gene3D" id="3.20.70.20">
    <property type="match status" value="1"/>
</dbReference>
<sequence>VRLRDQPLHTVKATGRINASNPCSEYMFLDNSACNLASINLVKYLREDGSFDVDLFQYHVRLLIVAQDILVDMAGYPTETIARNSHDYRPLGLGYANLGALLLRMGLPYDSDEGRAVAAAITSIMGGTAYLASSELASGMKPLCPADEDLRSSPSYTGAFPGYEKNKTSFLEVIRMHREASSKIDGHIPVPD</sequence>
<reference evidence="6" key="2">
    <citation type="journal article" date="2014" name="ISME J.">
        <title>Microbial stratification in low pH oxic and suboxic macroscopic growths along an acid mine drainage.</title>
        <authorList>
            <person name="Mendez-Garcia C."/>
            <person name="Mesa V."/>
            <person name="Sprenger R.R."/>
            <person name="Richter M."/>
            <person name="Diez M.S."/>
            <person name="Solano J."/>
            <person name="Bargiela R."/>
            <person name="Golyshina O.V."/>
            <person name="Manteca A."/>
            <person name="Ramos J.L."/>
            <person name="Gallego J.R."/>
            <person name="Llorente I."/>
            <person name="Martins Dos Santos V.A."/>
            <person name="Jensen O.N."/>
            <person name="Pelaez A.I."/>
            <person name="Sanchez J."/>
            <person name="Ferrer M."/>
        </authorList>
    </citation>
    <scope>NUCLEOTIDE SEQUENCE</scope>
</reference>
<dbReference type="GO" id="GO:0031419">
    <property type="term" value="F:cobalamin binding"/>
    <property type="evidence" value="ECO:0007669"/>
    <property type="project" value="UniProtKB-KW"/>
</dbReference>
<feature type="non-terminal residue" evidence="6">
    <location>
        <position position="1"/>
    </location>
</feature>
<reference evidence="6" key="1">
    <citation type="submission" date="2013-08" db="EMBL/GenBank/DDBJ databases">
        <authorList>
            <person name="Mendez C."/>
            <person name="Richter M."/>
            <person name="Ferrer M."/>
            <person name="Sanchez J."/>
        </authorList>
    </citation>
    <scope>NUCLEOTIDE SEQUENCE</scope>
</reference>
<gene>
    <name evidence="6" type="ORF">B1B_13267</name>
</gene>
<protein>
    <submittedName>
        <fullName evidence="6">Protein containing Ribonucleotide reductase large subunit</fullName>
        <ecNumber evidence="6">1.17.4.1</ecNumber>
    </submittedName>
</protein>
<organism evidence="6">
    <name type="scientific">mine drainage metagenome</name>
    <dbReference type="NCBI Taxonomy" id="410659"/>
    <lineage>
        <taxon>unclassified sequences</taxon>
        <taxon>metagenomes</taxon>
        <taxon>ecological metagenomes</taxon>
    </lineage>
</organism>
<accession>T1ASH3</accession>
<dbReference type="InterPro" id="IPR000788">
    <property type="entry name" value="RNR_lg_C"/>
</dbReference>
<dbReference type="EMBL" id="AUZY01008734">
    <property type="protein sequence ID" value="EQD44985.1"/>
    <property type="molecule type" value="Genomic_DNA"/>
</dbReference>
<dbReference type="PANTHER" id="PTHR43371">
    <property type="entry name" value="VITAMIN B12-DEPENDENT RIBONUCLEOTIDE REDUCTASE"/>
    <property type="match status" value="1"/>
</dbReference>
<dbReference type="Pfam" id="PF02867">
    <property type="entry name" value="Ribonuc_red_lgC"/>
    <property type="match status" value="1"/>
</dbReference>
<dbReference type="InterPro" id="IPR050862">
    <property type="entry name" value="RdRp_reductase_class-2"/>
</dbReference>
<evidence type="ECO:0000256" key="4">
    <source>
        <dbReference type="ARBA" id="ARBA00023285"/>
    </source>
</evidence>
<keyword evidence="2" id="KW-0846">Cobalamin</keyword>
<dbReference type="PRINTS" id="PR01183">
    <property type="entry name" value="RIBORDTASEM1"/>
</dbReference>
<evidence type="ECO:0000256" key="2">
    <source>
        <dbReference type="ARBA" id="ARBA00022628"/>
    </source>
</evidence>
<dbReference type="EC" id="1.17.4.1" evidence="6"/>
<dbReference type="PANTHER" id="PTHR43371:SF1">
    <property type="entry name" value="RIBONUCLEOSIDE-DIPHOSPHATE REDUCTASE"/>
    <property type="match status" value="1"/>
</dbReference>